<dbReference type="SUPFAM" id="SSF52058">
    <property type="entry name" value="L domain-like"/>
    <property type="match status" value="1"/>
</dbReference>
<dbReference type="CDD" id="cd09612">
    <property type="entry name" value="Jacalin"/>
    <property type="match status" value="3"/>
</dbReference>
<dbReference type="Pfam" id="PF23598">
    <property type="entry name" value="LRR_14"/>
    <property type="match status" value="1"/>
</dbReference>
<dbReference type="AlphaFoldDB" id="A0A8T0PZ22"/>
<dbReference type="Gene3D" id="1.10.8.430">
    <property type="entry name" value="Helical domain of apoptotic protease-activating factors"/>
    <property type="match status" value="1"/>
</dbReference>
<dbReference type="InterPro" id="IPR032675">
    <property type="entry name" value="LRR_dom_sf"/>
</dbReference>
<dbReference type="InterPro" id="IPR058922">
    <property type="entry name" value="WHD_DRP"/>
</dbReference>
<keyword evidence="6" id="KW-1185">Reference proteome</keyword>
<evidence type="ECO:0000256" key="1">
    <source>
        <dbReference type="ARBA" id="ARBA00022734"/>
    </source>
</evidence>
<dbReference type="Pfam" id="PF00931">
    <property type="entry name" value="NB-ARC"/>
    <property type="match status" value="1"/>
</dbReference>
<dbReference type="Gene3D" id="2.100.10.30">
    <property type="entry name" value="Jacalin-like lectin domain"/>
    <property type="match status" value="3"/>
</dbReference>
<accession>A0A8T0PZ22</accession>
<dbReference type="PROSITE" id="PS51752">
    <property type="entry name" value="JACALIN_LECTIN"/>
    <property type="match status" value="3"/>
</dbReference>
<organism evidence="5 6">
    <name type="scientific">Panicum virgatum</name>
    <name type="common">Blackwell switchgrass</name>
    <dbReference type="NCBI Taxonomy" id="38727"/>
    <lineage>
        <taxon>Eukaryota</taxon>
        <taxon>Viridiplantae</taxon>
        <taxon>Streptophyta</taxon>
        <taxon>Embryophyta</taxon>
        <taxon>Tracheophyta</taxon>
        <taxon>Spermatophyta</taxon>
        <taxon>Magnoliopsida</taxon>
        <taxon>Liliopsida</taxon>
        <taxon>Poales</taxon>
        <taxon>Poaceae</taxon>
        <taxon>PACMAD clade</taxon>
        <taxon>Panicoideae</taxon>
        <taxon>Panicodae</taxon>
        <taxon>Paniceae</taxon>
        <taxon>Panicinae</taxon>
        <taxon>Panicum</taxon>
        <taxon>Panicum sect. Hiantes</taxon>
    </lineage>
</organism>
<comment type="caution">
    <text evidence="5">The sequence shown here is derived from an EMBL/GenBank/DDBJ whole genome shotgun (WGS) entry which is preliminary data.</text>
</comment>
<evidence type="ECO:0000313" key="5">
    <source>
        <dbReference type="EMBL" id="KAG2563274.1"/>
    </source>
</evidence>
<dbReference type="Gene3D" id="3.80.10.10">
    <property type="entry name" value="Ribonuclease Inhibitor"/>
    <property type="match status" value="1"/>
</dbReference>
<dbReference type="InterPro" id="IPR036404">
    <property type="entry name" value="Jacalin-like_lectin_dom_sf"/>
</dbReference>
<evidence type="ECO:0000313" key="6">
    <source>
        <dbReference type="Proteomes" id="UP000823388"/>
    </source>
</evidence>
<sequence length="1101" mass="122598">YFIVLDDIWDESVWRCINCALVQNTHGSKVVTTTRNLGIANLCRSPGCVDAIIHELHPLSDTDAQNLFYNKVFGEERCPYKRCAGLPLAIITIASLLTNKHSLDEWSSVYNSINAQDNSHLEDMWWILSLSYHDLPSKLKPCLLYLSLFPEDHKVEKDDLIWRWIGEGFVQAEQDRSLYKVGEDYFNELINRSLVQPVDVDAHGRVQACRVHDIVLGYITALSLEENFVATNVQHTTQHKVRRLSLRNSNEDSISQETKSLLHAVRSLTIFCHAADLKLPFHIFQVLRVLDLEDFSGQNIRDICNLVHLRYLRLSGTYCVEVPKQIGNLQFLQTLDLKRAKTKALPSTLVHLRRLVRLCVDRQTQLPEGIGSMLSLEELSEIDTSKYPNLVLGKLYKLRVLVMSLDSWDRRQRESLLKCLYNLKELETLHSVTPAGTSRQTENIFSLNPSSVWSEFSTFSRLPNWIKPSLNNLSELSIVVNTLPRKDLEVLGALPALSSLLLHIIKACAKQRMEIFNKTADDAEQFRCLSNFKLVSRASGLVFRDQAMKRLQVLSLSFSVAETRYVHGDFDLGLEKLTETNMAPFMPFRAVDIGIDCRCATPQEVLQAESAIRDSISLNASRPSLDLRRHFERENPWDIPRGMPEPEIIMQELAGVAKIGPWGRSAGRVHGINVAPHHLRSVTIRCCVVIDSLAFTYCDKNGREKTAGPWGGCGGNEYTIHLASGEFLCKISGTIGPFGSLPSVVTSLTFTTNICSHGPFGHKKGHPFDIPVEMNGCIVGFFAHAGWYVDAIGVYVKPREEEAGLAKFGPWGGDEGRNHDIDVAPHRLISVTICSCFVIDSLAFSYIDRNGQYRTSDKWGGRGGASNTVSLGPSEFLTGISGTIGQYEEHPNVITSLTLVTNAHSYGPFGRTHGTPFHIPLQSNGCIVGFFGRADKFLNAIGVYTNHKLEIKQQDELARIGPWGGDGGTCHDINATPRRLESVTISSCLVIDSITFSFSDDNGQKHYAGPWGGSGGFDHKILLEPSEFVVKLSGTIGAFGSKPNVVTSLTLVTNAGRYGPYGREEGTAFHVPVHRSNGSVVGFFAKFEEYMQAIGVYVRAM</sequence>
<dbReference type="GO" id="GO:0043531">
    <property type="term" value="F:ADP binding"/>
    <property type="evidence" value="ECO:0007669"/>
    <property type="project" value="InterPro"/>
</dbReference>
<dbReference type="GO" id="GO:0042742">
    <property type="term" value="P:defense response to bacterium"/>
    <property type="evidence" value="ECO:0007669"/>
    <property type="project" value="UniProtKB-ARBA"/>
</dbReference>
<dbReference type="InterPro" id="IPR001229">
    <property type="entry name" value="Jacalin-like_lectin_dom"/>
</dbReference>
<feature type="domain" description="Jacalin-type lectin" evidence="4">
    <location>
        <begin position="805"/>
        <end position="947"/>
    </location>
</feature>
<dbReference type="Proteomes" id="UP000823388">
    <property type="component" value="Chromosome 8K"/>
</dbReference>
<dbReference type="SMART" id="SM00915">
    <property type="entry name" value="Jacalin"/>
    <property type="match status" value="3"/>
</dbReference>
<dbReference type="EMBL" id="CM029051">
    <property type="protein sequence ID" value="KAG2563274.1"/>
    <property type="molecule type" value="Genomic_DNA"/>
</dbReference>
<reference evidence="5 6" key="1">
    <citation type="submission" date="2020-05" db="EMBL/GenBank/DDBJ databases">
        <title>WGS assembly of Panicum virgatum.</title>
        <authorList>
            <person name="Lovell J.T."/>
            <person name="Jenkins J."/>
            <person name="Shu S."/>
            <person name="Juenger T.E."/>
            <person name="Schmutz J."/>
        </authorList>
    </citation>
    <scope>NUCLEOTIDE SEQUENCE [LARGE SCALE GENOMIC DNA]</scope>
    <source>
        <strain evidence="6">cv. AP13</strain>
    </source>
</reference>
<dbReference type="GO" id="GO:0002758">
    <property type="term" value="P:innate immune response-activating signaling pathway"/>
    <property type="evidence" value="ECO:0007669"/>
    <property type="project" value="UniProtKB-ARBA"/>
</dbReference>
<dbReference type="InterPro" id="IPR036388">
    <property type="entry name" value="WH-like_DNA-bd_sf"/>
</dbReference>
<dbReference type="InterPro" id="IPR002182">
    <property type="entry name" value="NB-ARC"/>
</dbReference>
<dbReference type="PANTHER" id="PTHR46506">
    <property type="entry name" value="OS05G0143600 PROTEIN"/>
    <property type="match status" value="1"/>
</dbReference>
<dbReference type="Gene3D" id="1.10.10.10">
    <property type="entry name" value="Winged helix-like DNA-binding domain superfamily/Winged helix DNA-binding domain"/>
    <property type="match status" value="1"/>
</dbReference>
<dbReference type="FunFam" id="1.10.10.10:FF:000322">
    <property type="entry name" value="Probable disease resistance protein At1g63360"/>
    <property type="match status" value="1"/>
</dbReference>
<keyword evidence="3" id="KW-0611">Plant defense</keyword>
<dbReference type="SUPFAM" id="SSF52540">
    <property type="entry name" value="P-loop containing nucleoside triphosphate hydrolases"/>
    <property type="match status" value="1"/>
</dbReference>
<dbReference type="InterPro" id="IPR033734">
    <property type="entry name" value="Jacalin-like_lectin_dom_plant"/>
</dbReference>
<dbReference type="Gene3D" id="3.40.50.300">
    <property type="entry name" value="P-loop containing nucleotide triphosphate hydrolases"/>
    <property type="match status" value="1"/>
</dbReference>
<dbReference type="GO" id="GO:0009626">
    <property type="term" value="P:plant-type hypersensitive response"/>
    <property type="evidence" value="ECO:0007669"/>
    <property type="project" value="UniProtKB-ARBA"/>
</dbReference>
<dbReference type="Pfam" id="PF23559">
    <property type="entry name" value="WHD_DRP"/>
    <property type="match status" value="1"/>
</dbReference>
<proteinExistence type="predicted"/>
<gene>
    <name evidence="5" type="ORF">PVAP13_8KG314200</name>
</gene>
<feature type="domain" description="Jacalin-type lectin" evidence="4">
    <location>
        <begin position="957"/>
        <end position="1100"/>
    </location>
</feature>
<dbReference type="SUPFAM" id="SSF51101">
    <property type="entry name" value="Mannose-binding lectins"/>
    <property type="match status" value="3"/>
</dbReference>
<evidence type="ECO:0000256" key="3">
    <source>
        <dbReference type="ARBA" id="ARBA00022821"/>
    </source>
</evidence>
<keyword evidence="1" id="KW-0430">Lectin</keyword>
<name>A0A8T0PZ22_PANVG</name>
<evidence type="ECO:0000256" key="2">
    <source>
        <dbReference type="ARBA" id="ARBA00022737"/>
    </source>
</evidence>
<dbReference type="Pfam" id="PF01419">
    <property type="entry name" value="Jacalin"/>
    <property type="match status" value="3"/>
</dbReference>
<evidence type="ECO:0000259" key="4">
    <source>
        <dbReference type="PROSITE" id="PS51752"/>
    </source>
</evidence>
<keyword evidence="2" id="KW-0677">Repeat</keyword>
<dbReference type="InterPro" id="IPR027417">
    <property type="entry name" value="P-loop_NTPase"/>
</dbReference>
<feature type="non-terminal residue" evidence="5">
    <location>
        <position position="1"/>
    </location>
</feature>
<dbReference type="InterPro" id="IPR042197">
    <property type="entry name" value="Apaf_helical"/>
</dbReference>
<protein>
    <recommendedName>
        <fullName evidence="4">Jacalin-type lectin domain-containing protein</fullName>
    </recommendedName>
</protein>
<dbReference type="GO" id="GO:0030246">
    <property type="term" value="F:carbohydrate binding"/>
    <property type="evidence" value="ECO:0007669"/>
    <property type="project" value="UniProtKB-KW"/>
</dbReference>
<dbReference type="InterPro" id="IPR055414">
    <property type="entry name" value="LRR_R13L4/SHOC2-like"/>
</dbReference>
<feature type="domain" description="Jacalin-type lectin" evidence="4">
    <location>
        <begin position="656"/>
        <end position="798"/>
    </location>
</feature>